<dbReference type="EMBL" id="MK376953">
    <property type="protein sequence ID" value="QAU06248.1"/>
    <property type="molecule type" value="Genomic_DNA"/>
</dbReference>
<dbReference type="Proteomes" id="UP000290536">
    <property type="component" value="Segment"/>
</dbReference>
<feature type="transmembrane region" description="Helical" evidence="1">
    <location>
        <begin position="32"/>
        <end position="51"/>
    </location>
</feature>
<dbReference type="RefSeq" id="YP_009843510.1">
    <property type="nucleotide sequence ID" value="NC_048749.1"/>
</dbReference>
<keyword evidence="1" id="KW-0472">Membrane</keyword>
<evidence type="ECO:0000256" key="1">
    <source>
        <dbReference type="SAM" id="Phobius"/>
    </source>
</evidence>
<reference evidence="2 3" key="1">
    <citation type="submission" date="2019-01" db="EMBL/GenBank/DDBJ databases">
        <authorList>
            <person name="Mendiola A."/>
            <person name="Dhungana S."/>
            <person name="Koga A.P."/>
            <person name="Garlena R.A."/>
            <person name="Russell D.A."/>
            <person name="Pope W.H."/>
            <person name="Jacobs-Sera D."/>
            <person name="Hatfull G.F."/>
        </authorList>
    </citation>
    <scope>NUCLEOTIDE SEQUENCE [LARGE SCALE GENOMIC DNA]</scope>
</reference>
<keyword evidence="1" id="KW-1133">Transmembrane helix</keyword>
<evidence type="ECO:0000313" key="3">
    <source>
        <dbReference type="Proteomes" id="UP000290536"/>
    </source>
</evidence>
<gene>
    <name evidence="2" type="primary">13</name>
    <name evidence="2" type="ORF">SEA_RICKMORE_13</name>
</gene>
<dbReference type="GeneID" id="55613802"/>
<evidence type="ECO:0000313" key="2">
    <source>
        <dbReference type="EMBL" id="QAU06248.1"/>
    </source>
</evidence>
<accession>A0A410TB28</accession>
<protein>
    <submittedName>
        <fullName evidence="2">Holin</fullName>
    </submittedName>
</protein>
<keyword evidence="1" id="KW-0812">Transmembrane</keyword>
<feature type="transmembrane region" description="Helical" evidence="1">
    <location>
        <begin position="57"/>
        <end position="77"/>
    </location>
</feature>
<name>A0A410TB28_9CAUD</name>
<organism evidence="2 3">
    <name type="scientific">Gordonia phage Rickmore</name>
    <dbReference type="NCBI Taxonomy" id="2507854"/>
    <lineage>
        <taxon>Viruses</taxon>
        <taxon>Duplodnaviria</taxon>
        <taxon>Heunggongvirae</taxon>
        <taxon>Uroviricota</taxon>
        <taxon>Caudoviricetes</taxon>
        <taxon>Deejayvirinae</taxon>
        <taxon>Kenoshavirus</taxon>
        <taxon>Kenoshavirus rickmore</taxon>
    </lineage>
</organism>
<sequence length="147" mass="16182">MATGTAGLTVVDQVVQSIQENESKTKKKANTVTTALGSVATFVAAGLSALVESNTDLPTWFPFLVVAVGMLGTTYGVSKTKNGMTESIADKLHREIAARIDENHFHDEIDDPVTDQFQPQPWEPPKETQNDVEELRRIAENMIRNIR</sequence>
<keyword evidence="3" id="KW-1185">Reference proteome</keyword>
<dbReference type="KEGG" id="vg:55613802"/>
<proteinExistence type="predicted"/>